<evidence type="ECO:0000313" key="14">
    <source>
        <dbReference type="Proteomes" id="UP000314294"/>
    </source>
</evidence>
<dbReference type="EC" id="3.4.22.1" evidence="3"/>
<dbReference type="InterPro" id="IPR000668">
    <property type="entry name" value="Peptidase_C1A_C"/>
</dbReference>
<comment type="caution">
    <text evidence="13">The sequence shown here is derived from an EMBL/GenBank/DDBJ whole genome shotgun (WGS) entry which is preliminary data.</text>
</comment>
<evidence type="ECO:0000256" key="10">
    <source>
        <dbReference type="SAM" id="SignalP"/>
    </source>
</evidence>
<comment type="catalytic activity">
    <reaction evidence="1">
        <text>Hydrolysis of proteins with broad specificity for peptide bonds. Preferentially cleaves -Arg-Arg-|-Xaa bonds in small molecule substrates (thus differing from cathepsin L). In addition to being an endopeptidase, shows peptidyl-dipeptidase activity, liberating C-terminal dipeptides.</text>
        <dbReference type="EC" id="3.4.22.1"/>
    </reaction>
</comment>
<dbReference type="Pfam" id="PF08127">
    <property type="entry name" value="Propeptide_C1"/>
    <property type="match status" value="1"/>
</dbReference>
<dbReference type="Pfam" id="PF00112">
    <property type="entry name" value="Peptidase_C1"/>
    <property type="match status" value="1"/>
</dbReference>
<comment type="similarity">
    <text evidence="2">Belongs to the peptidase C1 family.</text>
</comment>
<evidence type="ECO:0000313" key="13">
    <source>
        <dbReference type="EMBL" id="TNN82691.1"/>
    </source>
</evidence>
<reference evidence="13 14" key="1">
    <citation type="submission" date="2019-03" db="EMBL/GenBank/DDBJ databases">
        <title>First draft genome of Liparis tanakae, snailfish: a comprehensive survey of snailfish specific genes.</title>
        <authorList>
            <person name="Kim W."/>
            <person name="Song I."/>
            <person name="Jeong J.-H."/>
            <person name="Kim D."/>
            <person name="Kim S."/>
            <person name="Ryu S."/>
            <person name="Song J.Y."/>
            <person name="Lee S.K."/>
        </authorList>
    </citation>
    <scope>NUCLEOTIDE SEQUENCE [LARGE SCALE GENOMIC DNA]</scope>
    <source>
        <tissue evidence="13">Muscle</tissue>
    </source>
</reference>
<keyword evidence="7" id="KW-0378">Hydrolase</keyword>
<name>A0A4Z2IY52_9TELE</name>
<evidence type="ECO:0000256" key="3">
    <source>
        <dbReference type="ARBA" id="ARBA00012537"/>
    </source>
</evidence>
<proteinExistence type="inferred from homology"/>
<dbReference type="InterPro" id="IPR038765">
    <property type="entry name" value="Papain-like_cys_pep_sf"/>
</dbReference>
<feature type="chain" id="PRO_5021237184" description="Cathepsin B" evidence="10">
    <location>
        <begin position="19"/>
        <end position="143"/>
    </location>
</feature>
<evidence type="ECO:0000256" key="7">
    <source>
        <dbReference type="ARBA" id="ARBA00022801"/>
    </source>
</evidence>
<keyword evidence="6 10" id="KW-0732">Signal</keyword>
<evidence type="ECO:0000259" key="11">
    <source>
        <dbReference type="Pfam" id="PF00112"/>
    </source>
</evidence>
<dbReference type="OrthoDB" id="640249at2759"/>
<dbReference type="AlphaFoldDB" id="A0A4Z2IY52"/>
<dbReference type="InterPro" id="IPR013128">
    <property type="entry name" value="Peptidase_C1A"/>
</dbReference>
<dbReference type="GO" id="GO:0004197">
    <property type="term" value="F:cysteine-type endopeptidase activity"/>
    <property type="evidence" value="ECO:0007669"/>
    <property type="project" value="UniProtKB-EC"/>
</dbReference>
<evidence type="ECO:0000256" key="4">
    <source>
        <dbReference type="ARBA" id="ARBA00015559"/>
    </source>
</evidence>
<keyword evidence="14" id="KW-1185">Reference proteome</keyword>
<evidence type="ECO:0000256" key="2">
    <source>
        <dbReference type="ARBA" id="ARBA00008455"/>
    </source>
</evidence>
<accession>A0A4Z2IY52</accession>
<feature type="domain" description="Peptidase C1A propeptide" evidence="12">
    <location>
        <begin position="24"/>
        <end position="59"/>
    </location>
</feature>
<sequence length="143" mass="15425">MRPLALLCVLVTVSVSRAHPQLTDLVELINKANSTWTAGQNFYNIDISYVKGLCGTILNGPKLPEVVHSTDGIKLPASFDARQQWPNCPTIQQIRDQGSCGSCWAFGAAEAISDRLCIHTSGKISLEISAEDLLSCCEECGMG</sequence>
<keyword evidence="9" id="KW-1015">Disulfide bond</keyword>
<dbReference type="PROSITE" id="PS00139">
    <property type="entry name" value="THIOL_PROTEASE_CYS"/>
    <property type="match status" value="1"/>
</dbReference>
<keyword evidence="5" id="KW-0645">Protease</keyword>
<gene>
    <name evidence="13" type="primary">Ctsb</name>
    <name evidence="13" type="ORF">EYF80_007209</name>
</gene>
<evidence type="ECO:0000256" key="9">
    <source>
        <dbReference type="ARBA" id="ARBA00023157"/>
    </source>
</evidence>
<evidence type="ECO:0000256" key="5">
    <source>
        <dbReference type="ARBA" id="ARBA00022670"/>
    </source>
</evidence>
<feature type="domain" description="Peptidase C1A papain C-terminal" evidence="11">
    <location>
        <begin position="75"/>
        <end position="140"/>
    </location>
</feature>
<evidence type="ECO:0000256" key="6">
    <source>
        <dbReference type="ARBA" id="ARBA00022729"/>
    </source>
</evidence>
<protein>
    <recommendedName>
        <fullName evidence="4">Cathepsin B</fullName>
        <ecNumber evidence="3">3.4.22.1</ecNumber>
    </recommendedName>
</protein>
<evidence type="ECO:0000256" key="8">
    <source>
        <dbReference type="ARBA" id="ARBA00022807"/>
    </source>
</evidence>
<dbReference type="Gene3D" id="3.90.70.10">
    <property type="entry name" value="Cysteine proteinases"/>
    <property type="match status" value="1"/>
</dbReference>
<dbReference type="InterPro" id="IPR012599">
    <property type="entry name" value="Propeptide_C1A"/>
</dbReference>
<dbReference type="Proteomes" id="UP000314294">
    <property type="component" value="Unassembled WGS sequence"/>
</dbReference>
<dbReference type="EMBL" id="SRLO01000038">
    <property type="protein sequence ID" value="TNN82691.1"/>
    <property type="molecule type" value="Genomic_DNA"/>
</dbReference>
<evidence type="ECO:0000256" key="1">
    <source>
        <dbReference type="ARBA" id="ARBA00001754"/>
    </source>
</evidence>
<dbReference type="GO" id="GO:0006508">
    <property type="term" value="P:proteolysis"/>
    <property type="evidence" value="ECO:0007669"/>
    <property type="project" value="UniProtKB-KW"/>
</dbReference>
<feature type="signal peptide" evidence="10">
    <location>
        <begin position="1"/>
        <end position="18"/>
    </location>
</feature>
<dbReference type="SUPFAM" id="SSF54001">
    <property type="entry name" value="Cysteine proteinases"/>
    <property type="match status" value="1"/>
</dbReference>
<organism evidence="13 14">
    <name type="scientific">Liparis tanakae</name>
    <name type="common">Tanaka's snailfish</name>
    <dbReference type="NCBI Taxonomy" id="230148"/>
    <lineage>
        <taxon>Eukaryota</taxon>
        <taxon>Metazoa</taxon>
        <taxon>Chordata</taxon>
        <taxon>Craniata</taxon>
        <taxon>Vertebrata</taxon>
        <taxon>Euteleostomi</taxon>
        <taxon>Actinopterygii</taxon>
        <taxon>Neopterygii</taxon>
        <taxon>Teleostei</taxon>
        <taxon>Neoteleostei</taxon>
        <taxon>Acanthomorphata</taxon>
        <taxon>Eupercaria</taxon>
        <taxon>Perciformes</taxon>
        <taxon>Cottioidei</taxon>
        <taxon>Cottales</taxon>
        <taxon>Liparidae</taxon>
        <taxon>Liparis</taxon>
    </lineage>
</organism>
<evidence type="ECO:0000259" key="12">
    <source>
        <dbReference type="Pfam" id="PF08127"/>
    </source>
</evidence>
<keyword evidence="8" id="KW-0788">Thiol protease</keyword>
<dbReference type="InterPro" id="IPR000169">
    <property type="entry name" value="Pept_cys_AS"/>
</dbReference>
<dbReference type="PANTHER" id="PTHR12411">
    <property type="entry name" value="CYSTEINE PROTEASE FAMILY C1-RELATED"/>
    <property type="match status" value="1"/>
</dbReference>